<proteinExistence type="predicted"/>
<evidence type="ECO:0000313" key="1">
    <source>
        <dbReference type="EMBL" id="KAH3841871.1"/>
    </source>
</evidence>
<keyword evidence="2" id="KW-1185">Reference proteome</keyword>
<gene>
    <name evidence="1" type="ORF">DPMN_115352</name>
</gene>
<name>A0A9D4KMN1_DREPO</name>
<dbReference type="Proteomes" id="UP000828390">
    <property type="component" value="Unassembled WGS sequence"/>
</dbReference>
<reference evidence="1" key="2">
    <citation type="submission" date="2020-11" db="EMBL/GenBank/DDBJ databases">
        <authorList>
            <person name="McCartney M.A."/>
            <person name="Auch B."/>
            <person name="Kono T."/>
            <person name="Mallez S."/>
            <person name="Becker A."/>
            <person name="Gohl D.M."/>
            <person name="Silverstein K.A.T."/>
            <person name="Koren S."/>
            <person name="Bechman K.B."/>
            <person name="Herman A."/>
            <person name="Abrahante J.E."/>
            <person name="Garbe J."/>
        </authorList>
    </citation>
    <scope>NUCLEOTIDE SEQUENCE</scope>
    <source>
        <strain evidence="1">Duluth1</strain>
        <tissue evidence="1">Whole animal</tissue>
    </source>
</reference>
<comment type="caution">
    <text evidence="1">The sequence shown here is derived from an EMBL/GenBank/DDBJ whole genome shotgun (WGS) entry which is preliminary data.</text>
</comment>
<dbReference type="EMBL" id="JAIWYP010000004">
    <property type="protein sequence ID" value="KAH3841871.1"/>
    <property type="molecule type" value="Genomic_DNA"/>
</dbReference>
<organism evidence="1 2">
    <name type="scientific">Dreissena polymorpha</name>
    <name type="common">Zebra mussel</name>
    <name type="synonym">Mytilus polymorpha</name>
    <dbReference type="NCBI Taxonomy" id="45954"/>
    <lineage>
        <taxon>Eukaryota</taxon>
        <taxon>Metazoa</taxon>
        <taxon>Spiralia</taxon>
        <taxon>Lophotrochozoa</taxon>
        <taxon>Mollusca</taxon>
        <taxon>Bivalvia</taxon>
        <taxon>Autobranchia</taxon>
        <taxon>Heteroconchia</taxon>
        <taxon>Euheterodonta</taxon>
        <taxon>Imparidentia</taxon>
        <taxon>Neoheterodontei</taxon>
        <taxon>Myida</taxon>
        <taxon>Dreissenoidea</taxon>
        <taxon>Dreissenidae</taxon>
        <taxon>Dreissena</taxon>
    </lineage>
</organism>
<protein>
    <submittedName>
        <fullName evidence="1">Uncharacterized protein</fullName>
    </submittedName>
</protein>
<reference evidence="1" key="1">
    <citation type="journal article" date="2019" name="bioRxiv">
        <title>The Genome of the Zebra Mussel, Dreissena polymorpha: A Resource for Invasive Species Research.</title>
        <authorList>
            <person name="McCartney M.A."/>
            <person name="Auch B."/>
            <person name="Kono T."/>
            <person name="Mallez S."/>
            <person name="Zhang Y."/>
            <person name="Obille A."/>
            <person name="Becker A."/>
            <person name="Abrahante J.E."/>
            <person name="Garbe J."/>
            <person name="Badalamenti J.P."/>
            <person name="Herman A."/>
            <person name="Mangelson H."/>
            <person name="Liachko I."/>
            <person name="Sullivan S."/>
            <person name="Sone E.D."/>
            <person name="Koren S."/>
            <person name="Silverstein K.A.T."/>
            <person name="Beckman K.B."/>
            <person name="Gohl D.M."/>
        </authorList>
    </citation>
    <scope>NUCLEOTIDE SEQUENCE</scope>
    <source>
        <strain evidence="1">Duluth1</strain>
        <tissue evidence="1">Whole animal</tissue>
    </source>
</reference>
<evidence type="ECO:0000313" key="2">
    <source>
        <dbReference type="Proteomes" id="UP000828390"/>
    </source>
</evidence>
<accession>A0A9D4KMN1</accession>
<dbReference type="AlphaFoldDB" id="A0A9D4KMN1"/>
<sequence>MDSYTRSSGVEMSKTICSMVKFTVKDVFGYPAVIHPMTMAQQSETTLTEKSGRAGDVCPLRHTVMSHAAVTEHMDGA</sequence>